<gene>
    <name evidence="3" type="ORF">US62_C0004G0022</name>
</gene>
<sequence>MTLKKKLTTAVATAALFMNFALPVAAQTISGNNSDSENYINTDVDYDFDLDQNNDADVENSVNISLDSGGNKVKDVVGGEVEIETGDLEAGVQVMNQLNMNVASFDVCGSCGMTGDFKIADNNSGSDNDIDYDYESDFDLDQDNDADVENDVDVTGKTGDNEVDDTMNGDVSVKTGDVTVNPIIIKNALNANWAVVSSSDEEEDGVSAWILGNNSDSDNFINLDFDHDTDVDQDNDADVENDVAVSAKTGYNDVDDVAGAGVSIDTGDVEVGVMIDTMANFNMAAVEDCCFLGDQETKIADNNVDSDNDIEVDLDLDFELDQDNDFDCGTSKGWFDNFLRGYEGGSDCNEVDVTGGTGDNEVEDAAAGGHDPEITTGDAAAAVQLSTSANVNVEGGAGVDFDVDFGEVADMLGDLFDLLD</sequence>
<evidence type="ECO:0000256" key="1">
    <source>
        <dbReference type="SAM" id="MobiDB-lite"/>
    </source>
</evidence>
<dbReference type="AlphaFoldDB" id="A0A0G0KAR5"/>
<evidence type="ECO:0000313" key="3">
    <source>
        <dbReference type="EMBL" id="KKQ46209.1"/>
    </source>
</evidence>
<organism evidence="3 4">
    <name type="scientific">Candidatus Woesebacteria bacterium GW2011_GWA1_37_8</name>
    <dbReference type="NCBI Taxonomy" id="1618546"/>
    <lineage>
        <taxon>Bacteria</taxon>
        <taxon>Candidatus Woeseibacteriota</taxon>
    </lineage>
</organism>
<feature type="signal peptide" evidence="2">
    <location>
        <begin position="1"/>
        <end position="26"/>
    </location>
</feature>
<protein>
    <submittedName>
        <fullName evidence="3">Uncharacterized protein</fullName>
    </submittedName>
</protein>
<evidence type="ECO:0000313" key="4">
    <source>
        <dbReference type="Proteomes" id="UP000034603"/>
    </source>
</evidence>
<dbReference type="PATRIC" id="fig|1618546.3.peg.117"/>
<comment type="caution">
    <text evidence="3">The sequence shown here is derived from an EMBL/GenBank/DDBJ whole genome shotgun (WGS) entry which is preliminary data.</text>
</comment>
<dbReference type="Proteomes" id="UP000034603">
    <property type="component" value="Unassembled WGS sequence"/>
</dbReference>
<feature type="compositionally biased region" description="Acidic residues" evidence="1">
    <location>
        <begin position="139"/>
        <end position="152"/>
    </location>
</feature>
<proteinExistence type="predicted"/>
<keyword evidence="2" id="KW-0732">Signal</keyword>
<reference evidence="3 4" key="1">
    <citation type="journal article" date="2015" name="Nature">
        <title>rRNA introns, odd ribosomes, and small enigmatic genomes across a large radiation of phyla.</title>
        <authorList>
            <person name="Brown C.T."/>
            <person name="Hug L.A."/>
            <person name="Thomas B.C."/>
            <person name="Sharon I."/>
            <person name="Castelle C.J."/>
            <person name="Singh A."/>
            <person name="Wilkins M.J."/>
            <person name="Williams K.H."/>
            <person name="Banfield J.F."/>
        </authorList>
    </citation>
    <scope>NUCLEOTIDE SEQUENCE [LARGE SCALE GENOMIC DNA]</scope>
</reference>
<evidence type="ECO:0000256" key="2">
    <source>
        <dbReference type="SAM" id="SignalP"/>
    </source>
</evidence>
<accession>A0A0G0KAR5</accession>
<feature type="region of interest" description="Disordered" evidence="1">
    <location>
        <begin position="139"/>
        <end position="161"/>
    </location>
</feature>
<name>A0A0G0KAR5_9BACT</name>
<feature type="chain" id="PRO_5002533198" evidence="2">
    <location>
        <begin position="27"/>
        <end position="420"/>
    </location>
</feature>
<dbReference type="EMBL" id="LBTR01000004">
    <property type="protein sequence ID" value="KKQ46209.1"/>
    <property type="molecule type" value="Genomic_DNA"/>
</dbReference>